<evidence type="ECO:0000313" key="3">
    <source>
        <dbReference type="Proteomes" id="UP000323380"/>
    </source>
</evidence>
<gene>
    <name evidence="2" type="ORF">FXF69_33330</name>
</gene>
<dbReference type="AlphaFoldDB" id="A0A5D0NBJ5"/>
<dbReference type="EMBL" id="VSFG01000009">
    <property type="protein sequence ID" value="TYB41820.1"/>
    <property type="molecule type" value="Genomic_DNA"/>
</dbReference>
<reference evidence="2 3" key="1">
    <citation type="submission" date="2019-08" db="EMBL/GenBank/DDBJ databases">
        <title>Actinomadura sp. nov. CYP1-5 isolated from mountain soil.</title>
        <authorList>
            <person name="Songsumanus A."/>
            <person name="Kuncharoen N."/>
            <person name="Kudo T."/>
            <person name="Yuki M."/>
            <person name="Igarashi Y."/>
            <person name="Tanasupawat S."/>
        </authorList>
    </citation>
    <scope>NUCLEOTIDE SEQUENCE [LARGE SCALE GENOMIC DNA]</scope>
    <source>
        <strain evidence="2 3">JCM 14158</strain>
    </source>
</reference>
<dbReference type="GO" id="GO:0003824">
    <property type="term" value="F:catalytic activity"/>
    <property type="evidence" value="ECO:0007669"/>
    <property type="project" value="UniProtKB-ARBA"/>
</dbReference>
<sequence>MTLDPWFATEPVMAGNCAGAVPVREIIEGGPALDRLAAAAGRGHGTDDPLLGASFLLKGYLSRLACAGTAALARDGRAPALTPGNLLMTFDGGRPRAVLLRVATPAGGSDRELVARLHEQLVEQHCRPLVATLRRRLGAGLGWLWSNAAAAVASGWVETERIADPERVRALARAFHGLPGSPLEGRGTLAVEDGRLTFQRHACCLYIRVPGGERCDDCNLPGRGSGRS</sequence>
<accession>A0A5D0NBJ5</accession>
<feature type="domain" description="Aerobactin siderophore biosynthesis IucA/IucC-like C-terminal" evidence="1">
    <location>
        <begin position="57"/>
        <end position="153"/>
    </location>
</feature>
<dbReference type="Pfam" id="PF06276">
    <property type="entry name" value="FhuF"/>
    <property type="match status" value="1"/>
</dbReference>
<dbReference type="STRING" id="1220554.GCA_001552135_01006"/>
<keyword evidence="3" id="KW-1185">Reference proteome</keyword>
<organism evidence="2 3">
    <name type="scientific">Actinomadura chibensis</name>
    <dbReference type="NCBI Taxonomy" id="392828"/>
    <lineage>
        <taxon>Bacteria</taxon>
        <taxon>Bacillati</taxon>
        <taxon>Actinomycetota</taxon>
        <taxon>Actinomycetes</taxon>
        <taxon>Streptosporangiales</taxon>
        <taxon>Thermomonosporaceae</taxon>
        <taxon>Actinomadura</taxon>
    </lineage>
</organism>
<name>A0A5D0NBJ5_9ACTN</name>
<comment type="caution">
    <text evidence="2">The sequence shown here is derived from an EMBL/GenBank/DDBJ whole genome shotgun (WGS) entry which is preliminary data.</text>
</comment>
<dbReference type="InterPro" id="IPR022770">
    <property type="entry name" value="IucA/IucC-like_C"/>
</dbReference>
<proteinExistence type="predicted"/>
<dbReference type="Proteomes" id="UP000323380">
    <property type="component" value="Unassembled WGS sequence"/>
</dbReference>
<dbReference type="RefSeq" id="WP_067885849.1">
    <property type="nucleotide sequence ID" value="NZ_VSFG01000009.1"/>
</dbReference>
<protein>
    <recommendedName>
        <fullName evidence="1">Aerobactin siderophore biosynthesis IucA/IucC-like C-terminal domain-containing protein</fullName>
    </recommendedName>
</protein>
<evidence type="ECO:0000313" key="2">
    <source>
        <dbReference type="EMBL" id="TYB41820.1"/>
    </source>
</evidence>
<evidence type="ECO:0000259" key="1">
    <source>
        <dbReference type="Pfam" id="PF06276"/>
    </source>
</evidence>